<dbReference type="InterPro" id="IPR005331">
    <property type="entry name" value="Sulfotransferase"/>
</dbReference>
<dbReference type="AlphaFoldDB" id="A0A6G7VKW5"/>
<dbReference type="Gene3D" id="3.40.50.300">
    <property type="entry name" value="P-loop containing nucleotide triphosphate hydrolases"/>
    <property type="match status" value="1"/>
</dbReference>
<evidence type="ECO:0000313" key="1">
    <source>
        <dbReference type="EMBL" id="QIK40506.1"/>
    </source>
</evidence>
<dbReference type="Proteomes" id="UP000500791">
    <property type="component" value="Chromosome"/>
</dbReference>
<dbReference type="SUPFAM" id="SSF52540">
    <property type="entry name" value="P-loop containing nucleoside triphosphate hydrolases"/>
    <property type="match status" value="1"/>
</dbReference>
<keyword evidence="2" id="KW-1185">Reference proteome</keyword>
<dbReference type="InterPro" id="IPR027417">
    <property type="entry name" value="P-loop_NTPase"/>
</dbReference>
<name>A0A6G7VKW5_9RHOB</name>
<reference evidence="1 2" key="1">
    <citation type="submission" date="2020-03" db="EMBL/GenBank/DDBJ databases">
        <title>Complete genome sequence of Monaibacterium sp. ALG8 with diverse plasmids.</title>
        <authorList>
            <person name="Sun C."/>
        </authorList>
    </citation>
    <scope>NUCLEOTIDE SEQUENCE [LARGE SCALE GENOMIC DNA]</scope>
    <source>
        <strain evidence="1 2">ALG8</strain>
    </source>
</reference>
<evidence type="ECO:0000313" key="2">
    <source>
        <dbReference type="Proteomes" id="UP000500791"/>
    </source>
</evidence>
<accession>A0A6G7VKW5</accession>
<sequence>MSRRVPALSRRVARPITGLFVPKPRRRIIFQHVPKSGGSSVNAVFKGLFRGSRFGQSVLLTDHALSNPQLIEYARGARFVGGHFGPRIRSAVRDDGYVFTVLRDPVERIISHWRFLQSHRRLELHLPYDTLEEALSSGSEPVRYAFDNVFARQYGAGHELTEAAKVPRKIWVDNALDALRAMDRVIDLSDLNAGVDAVLDDCGLTRRRPIEVRNRTDGEGRRNLAKGVVPPKVDARSIEGVVAPYVELDRQLMQAWTRKG</sequence>
<dbReference type="Pfam" id="PF03567">
    <property type="entry name" value="Sulfotransfer_2"/>
    <property type="match status" value="1"/>
</dbReference>
<dbReference type="KEGG" id="mon:G8E03_06815"/>
<protein>
    <submittedName>
        <fullName evidence="1">Sulfotransferase family protein</fullName>
    </submittedName>
</protein>
<keyword evidence="1" id="KW-0808">Transferase</keyword>
<gene>
    <name evidence="1" type="ORF">G8E03_06815</name>
</gene>
<organism evidence="1 2">
    <name type="scientific">Pontivivens nitratireducens</name>
    <dbReference type="NCBI Taxonomy" id="2758038"/>
    <lineage>
        <taxon>Bacteria</taxon>
        <taxon>Pseudomonadati</taxon>
        <taxon>Pseudomonadota</taxon>
        <taxon>Alphaproteobacteria</taxon>
        <taxon>Rhodobacterales</taxon>
        <taxon>Paracoccaceae</taxon>
        <taxon>Pontivivens</taxon>
    </lineage>
</organism>
<dbReference type="EMBL" id="CP049811">
    <property type="protein sequence ID" value="QIK40506.1"/>
    <property type="molecule type" value="Genomic_DNA"/>
</dbReference>
<proteinExistence type="predicted"/>
<dbReference type="GO" id="GO:0016020">
    <property type="term" value="C:membrane"/>
    <property type="evidence" value="ECO:0007669"/>
    <property type="project" value="InterPro"/>
</dbReference>
<dbReference type="GO" id="GO:0008146">
    <property type="term" value="F:sulfotransferase activity"/>
    <property type="evidence" value="ECO:0007669"/>
    <property type="project" value="InterPro"/>
</dbReference>